<accession>A0A6L2J3C0</accession>
<protein>
    <submittedName>
        <fullName evidence="3">Transposase (Putative), gypsy type</fullName>
    </submittedName>
</protein>
<evidence type="ECO:0000256" key="2">
    <source>
        <dbReference type="SAM" id="MobiDB-lite"/>
    </source>
</evidence>
<evidence type="ECO:0000256" key="1">
    <source>
        <dbReference type="SAM" id="Coils"/>
    </source>
</evidence>
<organism evidence="3">
    <name type="scientific">Tanacetum cinerariifolium</name>
    <name type="common">Dalmatian daisy</name>
    <name type="synonym">Chrysanthemum cinerariifolium</name>
    <dbReference type="NCBI Taxonomy" id="118510"/>
    <lineage>
        <taxon>Eukaryota</taxon>
        <taxon>Viridiplantae</taxon>
        <taxon>Streptophyta</taxon>
        <taxon>Embryophyta</taxon>
        <taxon>Tracheophyta</taxon>
        <taxon>Spermatophyta</taxon>
        <taxon>Magnoliopsida</taxon>
        <taxon>eudicotyledons</taxon>
        <taxon>Gunneridae</taxon>
        <taxon>Pentapetalae</taxon>
        <taxon>asterids</taxon>
        <taxon>campanulids</taxon>
        <taxon>Asterales</taxon>
        <taxon>Asteraceae</taxon>
        <taxon>Asteroideae</taxon>
        <taxon>Anthemideae</taxon>
        <taxon>Anthemidinae</taxon>
        <taxon>Tanacetum</taxon>
    </lineage>
</organism>
<feature type="region of interest" description="Disordered" evidence="2">
    <location>
        <begin position="177"/>
        <end position="223"/>
    </location>
</feature>
<sequence length="578" mass="63732">MSFSKRPGKNTPQYYTKPLDSLKNWNNRFFWVDERVFPTVVDWRTNAPKDGMPAESTYSIEVVRALDTHRTPIQKQPEMLLCVVGISHRYYLEDEVYPTFLHDDDRDMDLFNLIRAPNPTKVKTRSRPRAPHEVPLPTLTATRAIEMDDPAAATDSSGVPSTIERSPLDFAHEAGVSDQGTVAPEMPPSEDVPANDAPGAGQAKEVVTDHADPRSTGSSHGEKSLAAIQLGLASTVFVPENAPAGVSDPNPLSFADPPSPFADPPSHHPADIAQSSQGTAAAGDPDYENASSPVEVGQYNVNLARQVAMGSQLRLRFEQEAKLSRKSVAQVARRDKRIQARELEIKNLEALLETEADMKKVAKERSAGLIQKLEDMCARFSDLQVSNERLSQQVATLQEQVSGEEKLKAKFEEFKRYEDDRVERRCAKLDARLDALSIYFDEELYPHMLTAIAGRRWVTGHGLLLAVMKCGESLEMRQAFADVVSTGIAKGMSEGLRHGVEHGLAQLNVESIKAYDPEAEAKFVAALQALKDLKYPLVDQLEGLKDAPVDVIMAALCLESDTGDDASQYIRDLRPSSS</sequence>
<comment type="caution">
    <text evidence="3">The sequence shown here is derived from an EMBL/GenBank/DDBJ whole genome shotgun (WGS) entry which is preliminary data.</text>
</comment>
<reference evidence="3" key="1">
    <citation type="journal article" date="2019" name="Sci. Rep.">
        <title>Draft genome of Tanacetum cinerariifolium, the natural source of mosquito coil.</title>
        <authorList>
            <person name="Yamashiro T."/>
            <person name="Shiraishi A."/>
            <person name="Satake H."/>
            <person name="Nakayama K."/>
        </authorList>
    </citation>
    <scope>NUCLEOTIDE SEQUENCE</scope>
</reference>
<feature type="region of interest" description="Disordered" evidence="2">
    <location>
        <begin position="121"/>
        <end position="143"/>
    </location>
</feature>
<feature type="region of interest" description="Disordered" evidence="2">
    <location>
        <begin position="241"/>
        <end position="292"/>
    </location>
</feature>
<evidence type="ECO:0000313" key="3">
    <source>
        <dbReference type="EMBL" id="GEU30997.1"/>
    </source>
</evidence>
<dbReference type="EMBL" id="BKCJ010000209">
    <property type="protein sequence ID" value="GEU30997.1"/>
    <property type="molecule type" value="Genomic_DNA"/>
</dbReference>
<name>A0A6L2J3C0_TANCI</name>
<feature type="coiled-coil region" evidence="1">
    <location>
        <begin position="345"/>
        <end position="407"/>
    </location>
</feature>
<gene>
    <name evidence="3" type="ORF">Tci_002975</name>
</gene>
<proteinExistence type="predicted"/>
<dbReference type="AlphaFoldDB" id="A0A6L2J3C0"/>
<keyword evidence="1" id="KW-0175">Coiled coil</keyword>